<feature type="transmembrane region" description="Helical" evidence="5">
    <location>
        <begin position="119"/>
        <end position="137"/>
    </location>
</feature>
<keyword evidence="2 5" id="KW-0812">Transmembrane</keyword>
<evidence type="ECO:0000256" key="5">
    <source>
        <dbReference type="SAM" id="Phobius"/>
    </source>
</evidence>
<keyword evidence="3 5" id="KW-1133">Transmembrane helix</keyword>
<evidence type="ECO:0000313" key="8">
    <source>
        <dbReference type="Proteomes" id="UP000229757"/>
    </source>
</evidence>
<dbReference type="Gene3D" id="3.30.750.24">
    <property type="entry name" value="STAS domain"/>
    <property type="match status" value="1"/>
</dbReference>
<evidence type="ECO:0000313" key="7">
    <source>
        <dbReference type="EMBL" id="ATX77207.1"/>
    </source>
</evidence>
<sequence length="536" mass="57453">MRTIGRPHLADFNAALLVALVGIPQCLAYAMLAGLPPMYGLVTAAIPGLIAAVLGKSPALTVGPTNTTGLVILTALIPWANQPEALLTAMATLAFLAGLSRLVIVLLKAERLFDFVPEAVMVGFATGAAVIIALMQIDELLGPPFQGVRNVVDEVRMLSHFTGSALNIPSLVLGSLALVAVVLGHKFAPRWPIPLLVLVVSMAWVWFDLADFSHAWVTVGDSSVVADGWPSFNHRLPSWHMIQTLIVPGFAVAFIGSLELIVTLRNRQEHRLLRRELGSQGCANMVGSFIGGFPASTSLTRSVLLDLGGARTRWAPFLAALMLIPIILYGAAAVRSIPLPVISGLLIATALSMLKPAAIKQMLTVNHQTRILFLVTLISTLVLTFHEAILLGSMLGIMLFLFQTSQTKLMPFVVDANGGLSTPSDRDAPSQPRLIQISGSLYFAAARQLPERLNELLSDTHHLVLDLSHAHHCRVAAVQALLAFLAECTLRGVVVEISGASAELKLLTRQMGVRLPWSEKRLAQTLITSKVSETSG</sequence>
<dbReference type="KEGG" id="rfo:REIFOR_02072"/>
<name>A0A2K8KR55_9GAMM</name>
<dbReference type="PANTHER" id="PTHR11814">
    <property type="entry name" value="SULFATE TRANSPORTER"/>
    <property type="match status" value="1"/>
</dbReference>
<dbReference type="InterPro" id="IPR001902">
    <property type="entry name" value="SLC26A/SulP_fam"/>
</dbReference>
<evidence type="ECO:0000256" key="4">
    <source>
        <dbReference type="ARBA" id="ARBA00023136"/>
    </source>
</evidence>
<evidence type="ECO:0000259" key="6">
    <source>
        <dbReference type="PROSITE" id="PS50801"/>
    </source>
</evidence>
<feature type="domain" description="STAS" evidence="6">
    <location>
        <begin position="434"/>
        <end position="536"/>
    </location>
</feature>
<dbReference type="GO" id="GO:0016020">
    <property type="term" value="C:membrane"/>
    <property type="evidence" value="ECO:0007669"/>
    <property type="project" value="UniProtKB-SubCell"/>
</dbReference>
<feature type="transmembrane region" description="Helical" evidence="5">
    <location>
        <begin position="157"/>
        <end position="183"/>
    </location>
</feature>
<keyword evidence="8" id="KW-1185">Reference proteome</keyword>
<evidence type="ECO:0000256" key="3">
    <source>
        <dbReference type="ARBA" id="ARBA00022989"/>
    </source>
</evidence>
<dbReference type="AlphaFoldDB" id="A0A2K8KR55"/>
<evidence type="ECO:0000256" key="1">
    <source>
        <dbReference type="ARBA" id="ARBA00004141"/>
    </source>
</evidence>
<feature type="transmembrane region" description="Helical" evidence="5">
    <location>
        <begin position="12"/>
        <end position="32"/>
    </location>
</feature>
<dbReference type="PROSITE" id="PS50801">
    <property type="entry name" value="STAS"/>
    <property type="match status" value="1"/>
</dbReference>
<dbReference type="CDD" id="cd07042">
    <property type="entry name" value="STAS_SulP_like_sulfate_transporter"/>
    <property type="match status" value="1"/>
</dbReference>
<feature type="transmembrane region" description="Helical" evidence="5">
    <location>
        <begin position="38"/>
        <end position="55"/>
    </location>
</feature>
<gene>
    <name evidence="7" type="ORF">REIFOR_02072</name>
</gene>
<feature type="transmembrane region" description="Helical" evidence="5">
    <location>
        <begin position="337"/>
        <end position="359"/>
    </location>
</feature>
<feature type="transmembrane region" description="Helical" evidence="5">
    <location>
        <begin position="314"/>
        <end position="331"/>
    </location>
</feature>
<organism evidence="7 8">
    <name type="scientific">Reinekea forsetii</name>
    <dbReference type="NCBI Taxonomy" id="1336806"/>
    <lineage>
        <taxon>Bacteria</taxon>
        <taxon>Pseudomonadati</taxon>
        <taxon>Pseudomonadota</taxon>
        <taxon>Gammaproteobacteria</taxon>
        <taxon>Oceanospirillales</taxon>
        <taxon>Saccharospirillaceae</taxon>
        <taxon>Reinekea</taxon>
    </lineage>
</organism>
<reference evidence="7 8" key="1">
    <citation type="journal article" date="2017" name="Environ. Microbiol.">
        <title>Genomic and physiological analyses of 'Reinekea forsetii' reveal a versatile opportunistic lifestyle during spring algae blooms.</title>
        <authorList>
            <person name="Avci B."/>
            <person name="Hahnke R.L."/>
            <person name="Chafee M."/>
            <person name="Fischer T."/>
            <person name="Gruber-Vodicka H."/>
            <person name="Tegetmeyer H.E."/>
            <person name="Harder J."/>
            <person name="Fuchs B.M."/>
            <person name="Amann R.I."/>
            <person name="Teeling H."/>
        </authorList>
    </citation>
    <scope>NUCLEOTIDE SEQUENCE [LARGE SCALE GENOMIC DNA]</scope>
    <source>
        <strain evidence="7 8">Hel1_31_D35</strain>
    </source>
</reference>
<dbReference type="GO" id="GO:0055085">
    <property type="term" value="P:transmembrane transport"/>
    <property type="evidence" value="ECO:0007669"/>
    <property type="project" value="InterPro"/>
</dbReference>
<evidence type="ECO:0000256" key="2">
    <source>
        <dbReference type="ARBA" id="ARBA00022692"/>
    </source>
</evidence>
<proteinExistence type="predicted"/>
<feature type="transmembrane region" description="Helical" evidence="5">
    <location>
        <begin position="371"/>
        <end position="402"/>
    </location>
</feature>
<dbReference type="InterPro" id="IPR011547">
    <property type="entry name" value="SLC26A/SulP_dom"/>
</dbReference>
<dbReference type="Pfam" id="PF01740">
    <property type="entry name" value="STAS"/>
    <property type="match status" value="1"/>
</dbReference>
<dbReference type="InterPro" id="IPR002645">
    <property type="entry name" value="STAS_dom"/>
</dbReference>
<feature type="transmembrane region" description="Helical" evidence="5">
    <location>
        <begin position="86"/>
        <end position="107"/>
    </location>
</feature>
<comment type="subcellular location">
    <subcellularLocation>
        <location evidence="1">Membrane</location>
        <topology evidence="1">Multi-pass membrane protein</topology>
    </subcellularLocation>
</comment>
<accession>A0A2K8KR55</accession>
<dbReference type="Proteomes" id="UP000229757">
    <property type="component" value="Chromosome"/>
</dbReference>
<dbReference type="Pfam" id="PF00916">
    <property type="entry name" value="Sulfate_transp"/>
    <property type="match status" value="1"/>
</dbReference>
<feature type="transmembrane region" description="Helical" evidence="5">
    <location>
        <begin position="195"/>
        <end position="219"/>
    </location>
</feature>
<keyword evidence="4 5" id="KW-0472">Membrane</keyword>
<protein>
    <submittedName>
        <fullName evidence="7">Sulfate permease</fullName>
    </submittedName>
</protein>
<feature type="transmembrane region" description="Helical" evidence="5">
    <location>
        <begin position="239"/>
        <end position="264"/>
    </location>
</feature>
<feature type="transmembrane region" description="Helical" evidence="5">
    <location>
        <begin position="62"/>
        <end position="80"/>
    </location>
</feature>
<dbReference type="InterPro" id="IPR036513">
    <property type="entry name" value="STAS_dom_sf"/>
</dbReference>
<dbReference type="EMBL" id="CP011797">
    <property type="protein sequence ID" value="ATX77207.1"/>
    <property type="molecule type" value="Genomic_DNA"/>
</dbReference>
<dbReference type="SUPFAM" id="SSF52091">
    <property type="entry name" value="SpoIIaa-like"/>
    <property type="match status" value="1"/>
</dbReference>